<protein>
    <recommendedName>
        <fullName evidence="1">Carbohydrate kinase PfkB domain-containing protein</fullName>
    </recommendedName>
</protein>
<dbReference type="GO" id="GO:0005829">
    <property type="term" value="C:cytosol"/>
    <property type="evidence" value="ECO:0007669"/>
    <property type="project" value="TreeGrafter"/>
</dbReference>
<feature type="domain" description="Carbohydrate kinase PfkB" evidence="1">
    <location>
        <begin position="171"/>
        <end position="251"/>
    </location>
</feature>
<evidence type="ECO:0000313" key="3">
    <source>
        <dbReference type="Proteomes" id="UP000271125"/>
    </source>
</evidence>
<dbReference type="InterPro" id="IPR011611">
    <property type="entry name" value="PfkB_dom"/>
</dbReference>
<dbReference type="InterPro" id="IPR029056">
    <property type="entry name" value="Ribokinase-like"/>
</dbReference>
<dbReference type="Pfam" id="PF00294">
    <property type="entry name" value="PfkB"/>
    <property type="match status" value="1"/>
</dbReference>
<dbReference type="GO" id="GO:0033785">
    <property type="term" value="F:heptose 7-phosphate kinase activity"/>
    <property type="evidence" value="ECO:0007669"/>
    <property type="project" value="TreeGrafter"/>
</dbReference>
<organism evidence="2 3">
    <name type="scientific">candidate division TA06 bacterium</name>
    <dbReference type="NCBI Taxonomy" id="2250710"/>
    <lineage>
        <taxon>Bacteria</taxon>
        <taxon>Bacteria division TA06</taxon>
    </lineage>
</organism>
<dbReference type="EMBL" id="QNBD01000218">
    <property type="protein sequence ID" value="RKX69081.1"/>
    <property type="molecule type" value="Genomic_DNA"/>
</dbReference>
<reference evidence="2 3" key="1">
    <citation type="submission" date="2018-06" db="EMBL/GenBank/DDBJ databases">
        <title>Extensive metabolic versatility and redundancy in microbially diverse, dynamic hydrothermal sediments.</title>
        <authorList>
            <person name="Dombrowski N."/>
            <person name="Teske A."/>
            <person name="Baker B.J."/>
        </authorList>
    </citation>
    <scope>NUCLEOTIDE SEQUENCE [LARGE SCALE GENOMIC DNA]</scope>
    <source>
        <strain evidence="2">B10_G13</strain>
    </source>
</reference>
<proteinExistence type="predicted"/>
<dbReference type="SUPFAM" id="SSF53613">
    <property type="entry name" value="Ribokinase-like"/>
    <property type="match status" value="1"/>
</dbReference>
<dbReference type="AlphaFoldDB" id="A0A660SGF9"/>
<dbReference type="Proteomes" id="UP000271125">
    <property type="component" value="Unassembled WGS sequence"/>
</dbReference>
<gene>
    <name evidence="2" type="ORF">DRP43_04805</name>
</gene>
<dbReference type="GO" id="GO:0033786">
    <property type="term" value="F:heptose-1-phosphate adenylyltransferase activity"/>
    <property type="evidence" value="ECO:0007669"/>
    <property type="project" value="TreeGrafter"/>
</dbReference>
<name>A0A660SGF9_UNCT6</name>
<comment type="caution">
    <text evidence="2">The sequence shown here is derived from an EMBL/GenBank/DDBJ whole genome shotgun (WGS) entry which is preliminary data.</text>
</comment>
<evidence type="ECO:0000313" key="2">
    <source>
        <dbReference type="EMBL" id="RKX69081.1"/>
    </source>
</evidence>
<evidence type="ECO:0000259" key="1">
    <source>
        <dbReference type="Pfam" id="PF00294"/>
    </source>
</evidence>
<dbReference type="PANTHER" id="PTHR46969">
    <property type="entry name" value="BIFUNCTIONAL PROTEIN HLDE"/>
    <property type="match status" value="1"/>
</dbReference>
<accession>A0A660SGF9</accession>
<dbReference type="PANTHER" id="PTHR46969:SF1">
    <property type="entry name" value="BIFUNCTIONAL PROTEIN HLDE"/>
    <property type="match status" value="1"/>
</dbReference>
<sequence>MKKRKVAIVGDSFIDEYVFGKVNRVSPEAPVPVLDVTHKEERGGGAMNVANNLYALGIEPVLFTISNMKCPYPMVSPKDCTPLKKIRFIGNGFQLLRVDEPPKYLKTDLKKAIYPDSSEFDIIAIVDYDKGMIKGGKATIVDSKKSDLSVFAGSEYLKINEKEFQQSDGKSAFKRMFVTRGKDGISYYEYGKFKFSEPTQAKDVIDVTGAGDTVMATMIYCLVNGITDPRKMMKLANKAAGIVVSKFGTSIVTKEELFGR</sequence>
<dbReference type="Gene3D" id="3.40.1190.20">
    <property type="match status" value="1"/>
</dbReference>